<comment type="caution">
    <text evidence="4">The sequence shown here is derived from an EMBL/GenBank/DDBJ whole genome shotgun (WGS) entry which is preliminary data.</text>
</comment>
<keyword evidence="2" id="KW-0378">Hydrolase</keyword>
<dbReference type="Proteomes" id="UP000235897">
    <property type="component" value="Unassembled WGS sequence"/>
</dbReference>
<dbReference type="InterPro" id="IPR002637">
    <property type="entry name" value="RdgB/HAM1"/>
</dbReference>
<dbReference type="Pfam" id="PF01725">
    <property type="entry name" value="Ham1p_like"/>
    <property type="match status" value="1"/>
</dbReference>
<dbReference type="PANTHER" id="PTHR11067">
    <property type="entry name" value="INOSINE TRIPHOSPHATE PYROPHOSPHATASE/HAM1 PROTEIN"/>
    <property type="match status" value="1"/>
</dbReference>
<gene>
    <name evidence="4" type="ORF">CXL00_16005</name>
</gene>
<evidence type="ECO:0000256" key="1">
    <source>
        <dbReference type="ARBA" id="ARBA00008023"/>
    </source>
</evidence>
<organism evidence="4 5">
    <name type="scientific">Stutzerimonas stutzeri</name>
    <name type="common">Pseudomonas stutzeri</name>
    <dbReference type="NCBI Taxonomy" id="316"/>
    <lineage>
        <taxon>Bacteria</taxon>
        <taxon>Pseudomonadati</taxon>
        <taxon>Pseudomonadota</taxon>
        <taxon>Gammaproteobacteria</taxon>
        <taxon>Pseudomonadales</taxon>
        <taxon>Pseudomonadaceae</taxon>
        <taxon>Stutzerimonas</taxon>
    </lineage>
</organism>
<dbReference type="CDD" id="cd00515">
    <property type="entry name" value="HAM1"/>
    <property type="match status" value="1"/>
</dbReference>
<dbReference type="GO" id="GO:0009117">
    <property type="term" value="P:nucleotide metabolic process"/>
    <property type="evidence" value="ECO:0007669"/>
    <property type="project" value="UniProtKB-KW"/>
</dbReference>
<keyword evidence="3" id="KW-0546">Nucleotide metabolism</keyword>
<sequence>MKIRFASVNEHKIRDAAEFLGHSGIEIIPFPVRIVETQTEDLGQLIHDKLLDAFKLIGKPVFVEHSGLFINSLNGFPGGLTQTFWDRLHAVRFSELIGNLDDPSAVARTLIGYCDGRKRHVFKGEVTGRISREPAGNEGFEWDNVFIPDGYACTFAQLGGVHNDLSMRRRALEAFVAHLRAV</sequence>
<dbReference type="Gene3D" id="3.90.950.10">
    <property type="match status" value="1"/>
</dbReference>
<dbReference type="InterPro" id="IPR029001">
    <property type="entry name" value="ITPase-like_fam"/>
</dbReference>
<dbReference type="SUPFAM" id="SSF52972">
    <property type="entry name" value="ITPase-like"/>
    <property type="match status" value="1"/>
</dbReference>
<evidence type="ECO:0000313" key="4">
    <source>
        <dbReference type="EMBL" id="PNG04306.1"/>
    </source>
</evidence>
<evidence type="ECO:0000256" key="3">
    <source>
        <dbReference type="ARBA" id="ARBA00023080"/>
    </source>
</evidence>
<dbReference type="RefSeq" id="WP_021206548.1">
    <property type="nucleotide sequence ID" value="NZ_CP073105.1"/>
</dbReference>
<dbReference type="GO" id="GO:0047429">
    <property type="term" value="F:nucleoside triphosphate diphosphatase activity"/>
    <property type="evidence" value="ECO:0007669"/>
    <property type="project" value="InterPro"/>
</dbReference>
<evidence type="ECO:0000256" key="2">
    <source>
        <dbReference type="ARBA" id="ARBA00022801"/>
    </source>
</evidence>
<dbReference type="OrthoDB" id="9795331at2"/>
<name>A0A2N8SPB1_STUST</name>
<dbReference type="AlphaFoldDB" id="A0A2N8SPB1"/>
<dbReference type="GO" id="GO:0009143">
    <property type="term" value="P:nucleoside triphosphate catabolic process"/>
    <property type="evidence" value="ECO:0007669"/>
    <property type="project" value="InterPro"/>
</dbReference>
<dbReference type="PANTHER" id="PTHR11067:SF9">
    <property type="entry name" value="INOSINE TRIPHOSPHATE PYROPHOSPHATASE"/>
    <property type="match status" value="1"/>
</dbReference>
<accession>A0A2N8SPB1</accession>
<evidence type="ECO:0000313" key="5">
    <source>
        <dbReference type="Proteomes" id="UP000235897"/>
    </source>
</evidence>
<dbReference type="EMBL" id="POUW01000006">
    <property type="protein sequence ID" value="PNG04306.1"/>
    <property type="molecule type" value="Genomic_DNA"/>
</dbReference>
<protein>
    <submittedName>
        <fullName evidence="4">Non-canonical purine NTP pyrophosphatase</fullName>
    </submittedName>
</protein>
<reference evidence="4 5" key="1">
    <citation type="submission" date="2018-01" db="EMBL/GenBank/DDBJ databases">
        <title>Denitrification phenotypes of diverse strains of Pseudomonas stutzeri.</title>
        <authorList>
            <person name="Milligan D.A."/>
            <person name="Bergaust L."/>
            <person name="Bakken L.R."/>
            <person name="Frostegard A."/>
        </authorList>
    </citation>
    <scope>NUCLEOTIDE SEQUENCE [LARGE SCALE GENOMIC DNA]</scope>
    <source>
        <strain evidence="4 5">28a3</strain>
    </source>
</reference>
<dbReference type="GO" id="GO:0005737">
    <property type="term" value="C:cytoplasm"/>
    <property type="evidence" value="ECO:0007669"/>
    <property type="project" value="TreeGrafter"/>
</dbReference>
<comment type="similarity">
    <text evidence="1">Belongs to the HAM1 NTPase family.</text>
</comment>
<proteinExistence type="inferred from homology"/>